<dbReference type="EMBL" id="JASPKY010000247">
    <property type="protein sequence ID" value="KAK9717077.1"/>
    <property type="molecule type" value="Genomic_DNA"/>
</dbReference>
<dbReference type="AlphaFoldDB" id="A0AAW1KF53"/>
<evidence type="ECO:0000313" key="3">
    <source>
        <dbReference type="Proteomes" id="UP001458880"/>
    </source>
</evidence>
<keyword evidence="3" id="KW-1185">Reference proteome</keyword>
<dbReference type="Proteomes" id="UP001458880">
    <property type="component" value="Unassembled WGS sequence"/>
</dbReference>
<gene>
    <name evidence="2" type="ORF">QE152_g24388</name>
</gene>
<name>A0AAW1KF53_POPJA</name>
<feature type="region of interest" description="Disordered" evidence="1">
    <location>
        <begin position="43"/>
        <end position="75"/>
    </location>
</feature>
<reference evidence="2 3" key="1">
    <citation type="journal article" date="2024" name="BMC Genomics">
        <title>De novo assembly and annotation of Popillia japonica's genome with initial clues to its potential as an invasive pest.</title>
        <authorList>
            <person name="Cucini C."/>
            <person name="Boschi S."/>
            <person name="Funari R."/>
            <person name="Cardaioli E."/>
            <person name="Iannotti N."/>
            <person name="Marturano G."/>
            <person name="Paoli F."/>
            <person name="Bruttini M."/>
            <person name="Carapelli A."/>
            <person name="Frati F."/>
            <person name="Nardi F."/>
        </authorList>
    </citation>
    <scope>NUCLEOTIDE SEQUENCE [LARGE SCALE GENOMIC DNA]</scope>
    <source>
        <strain evidence="2">DMR45628</strain>
    </source>
</reference>
<organism evidence="2 3">
    <name type="scientific">Popillia japonica</name>
    <name type="common">Japanese beetle</name>
    <dbReference type="NCBI Taxonomy" id="7064"/>
    <lineage>
        <taxon>Eukaryota</taxon>
        <taxon>Metazoa</taxon>
        <taxon>Ecdysozoa</taxon>
        <taxon>Arthropoda</taxon>
        <taxon>Hexapoda</taxon>
        <taxon>Insecta</taxon>
        <taxon>Pterygota</taxon>
        <taxon>Neoptera</taxon>
        <taxon>Endopterygota</taxon>
        <taxon>Coleoptera</taxon>
        <taxon>Polyphaga</taxon>
        <taxon>Scarabaeiformia</taxon>
        <taxon>Scarabaeidae</taxon>
        <taxon>Rutelinae</taxon>
        <taxon>Popillia</taxon>
    </lineage>
</organism>
<comment type="caution">
    <text evidence="2">The sequence shown here is derived from an EMBL/GenBank/DDBJ whole genome shotgun (WGS) entry which is preliminary data.</text>
</comment>
<evidence type="ECO:0000313" key="2">
    <source>
        <dbReference type="EMBL" id="KAK9717077.1"/>
    </source>
</evidence>
<protein>
    <submittedName>
        <fullName evidence="2">Uncharacterized protein</fullName>
    </submittedName>
</protein>
<sequence>MLGLEMTPIEWFVDVTFQFEAFSQESAYNIGNGSGGAYETARIKRSRKKNKGDRNSRQCPDHLITPHRNGRSTSTSATSICRSEISHPFSFPILPVMVGVWTRSCLDTQPFFGDSIKPLMYFLYYLFVKLASVIICDIVSELTEFVIGITFMVDMTADI</sequence>
<evidence type="ECO:0000256" key="1">
    <source>
        <dbReference type="SAM" id="MobiDB-lite"/>
    </source>
</evidence>
<proteinExistence type="predicted"/>
<accession>A0AAW1KF53</accession>